<dbReference type="AlphaFoldDB" id="A0A4Y9Y4M2"/>
<reference evidence="1 2" key="1">
    <citation type="submission" date="2019-01" db="EMBL/GenBank/DDBJ databases">
        <title>Genome sequencing of the rare red list fungi Fomitopsis rosea.</title>
        <authorList>
            <person name="Buettner E."/>
            <person name="Kellner H."/>
        </authorList>
    </citation>
    <scope>NUCLEOTIDE SEQUENCE [LARGE SCALE GENOMIC DNA]</scope>
    <source>
        <strain evidence="1 2">DSM 105464</strain>
    </source>
</reference>
<name>A0A4Y9Y4M2_9APHY</name>
<accession>A0A4Y9Y4M2</accession>
<evidence type="ECO:0000313" key="1">
    <source>
        <dbReference type="EMBL" id="TFY57315.1"/>
    </source>
</evidence>
<protein>
    <submittedName>
        <fullName evidence="1">Uncharacterized protein</fullName>
    </submittedName>
</protein>
<dbReference type="Proteomes" id="UP000298390">
    <property type="component" value="Unassembled WGS sequence"/>
</dbReference>
<evidence type="ECO:0000313" key="2">
    <source>
        <dbReference type="Proteomes" id="UP000298390"/>
    </source>
</evidence>
<sequence>MMFSILTANGSYVRSPVEDIWNPWVASNWSATQGPRATTYQRDFNEAIDLKPEHITATIPCQSTLEDIFYTRSFAVCDALTLVATEPDTELEGAYDVVKLIGILELEGESPSMAHPEGSTTPNTCARVEGCVSEAEALQICMNDEFVWRDEEIVETSTTIEEQEATIGGLLRRPVIDTGRQMGHWRTDSGSTQSSASIETVPDEHYGAASLRARAWANVVSTLNRNVDRRKKLATVSNEA</sequence>
<organism evidence="1 2">
    <name type="scientific">Rhodofomes roseus</name>
    <dbReference type="NCBI Taxonomy" id="34475"/>
    <lineage>
        <taxon>Eukaryota</taxon>
        <taxon>Fungi</taxon>
        <taxon>Dikarya</taxon>
        <taxon>Basidiomycota</taxon>
        <taxon>Agaricomycotina</taxon>
        <taxon>Agaricomycetes</taxon>
        <taxon>Polyporales</taxon>
        <taxon>Rhodofomes</taxon>
    </lineage>
</organism>
<proteinExistence type="predicted"/>
<dbReference type="EMBL" id="SEKV01000437">
    <property type="protein sequence ID" value="TFY57315.1"/>
    <property type="molecule type" value="Genomic_DNA"/>
</dbReference>
<gene>
    <name evidence="1" type="ORF">EVJ58_g7094</name>
</gene>
<comment type="caution">
    <text evidence="1">The sequence shown here is derived from an EMBL/GenBank/DDBJ whole genome shotgun (WGS) entry which is preliminary data.</text>
</comment>